<evidence type="ECO:0000313" key="2">
    <source>
        <dbReference type="Proteomes" id="UP000620550"/>
    </source>
</evidence>
<name>A0ABQ3I3G6_9SPHI</name>
<comment type="caution">
    <text evidence="1">The sequence shown here is derived from an EMBL/GenBank/DDBJ whole genome shotgun (WGS) entry which is preliminary data.</text>
</comment>
<sequence length="68" mass="8012">MQGLSLWKSRKRNSKINDKIMIKKGQGRSGSDACPIMSSLIVDHKERYHENEIFYNSLLHCRAMDKWM</sequence>
<reference evidence="2" key="1">
    <citation type="journal article" date="2019" name="Int. J. Syst. Evol. Microbiol.">
        <title>The Global Catalogue of Microorganisms (GCM) 10K type strain sequencing project: providing services to taxonomists for standard genome sequencing and annotation.</title>
        <authorList>
            <consortium name="The Broad Institute Genomics Platform"/>
            <consortium name="The Broad Institute Genome Sequencing Center for Infectious Disease"/>
            <person name="Wu L."/>
            <person name="Ma J."/>
        </authorList>
    </citation>
    <scope>NUCLEOTIDE SEQUENCE [LARGE SCALE GENOMIC DNA]</scope>
    <source>
        <strain evidence="2">CGMCC 1.12966</strain>
    </source>
</reference>
<keyword evidence="2" id="KW-1185">Reference proteome</keyword>
<organism evidence="1 2">
    <name type="scientific">Sphingobacterium griseoflavum</name>
    <dbReference type="NCBI Taxonomy" id="1474952"/>
    <lineage>
        <taxon>Bacteria</taxon>
        <taxon>Pseudomonadati</taxon>
        <taxon>Bacteroidota</taxon>
        <taxon>Sphingobacteriia</taxon>
        <taxon>Sphingobacteriales</taxon>
        <taxon>Sphingobacteriaceae</taxon>
        <taxon>Sphingobacterium</taxon>
    </lineage>
</organism>
<evidence type="ECO:0000313" key="1">
    <source>
        <dbReference type="EMBL" id="GHE46702.1"/>
    </source>
</evidence>
<proteinExistence type="predicted"/>
<dbReference type="EMBL" id="BNAF01000014">
    <property type="protein sequence ID" value="GHE46702.1"/>
    <property type="molecule type" value="Genomic_DNA"/>
</dbReference>
<dbReference type="Proteomes" id="UP000620550">
    <property type="component" value="Unassembled WGS sequence"/>
</dbReference>
<evidence type="ECO:0008006" key="3">
    <source>
        <dbReference type="Google" id="ProtNLM"/>
    </source>
</evidence>
<accession>A0ABQ3I3G6</accession>
<gene>
    <name evidence="1" type="ORF">GCM10017764_32450</name>
</gene>
<protein>
    <recommendedName>
        <fullName evidence="3">Transposase</fullName>
    </recommendedName>
</protein>